<keyword evidence="4" id="KW-1185">Reference proteome</keyword>
<feature type="coiled-coil region" evidence="1">
    <location>
        <begin position="49"/>
        <end position="90"/>
    </location>
</feature>
<keyword evidence="1" id="KW-0175">Coiled coil</keyword>
<dbReference type="RefSeq" id="WP_377169928.1">
    <property type="nucleotide sequence ID" value="NZ_JBHSMQ010000008.1"/>
</dbReference>
<sequence length="184" mass="20763">MNEYLCHDFKTPRTDTSRRLPSTFRSIPVIFYVALVGSAYVMTMDYFNYKKALRQKVEAEERKAVSESQRDSFKSEKADLESEATKAEKVAQWMEGARNIQPIAVKIARAVQTDTRITQVALERSEQVPANIALTIHLNGSKVSTELAAIEAALGQLLYRSYSPQQTKNGDVVEYHSTLVRQAD</sequence>
<organism evidence="3 4">
    <name type="scientific">Prosthecobacter fluviatilis</name>
    <dbReference type="NCBI Taxonomy" id="445931"/>
    <lineage>
        <taxon>Bacteria</taxon>
        <taxon>Pseudomonadati</taxon>
        <taxon>Verrucomicrobiota</taxon>
        <taxon>Verrucomicrobiia</taxon>
        <taxon>Verrucomicrobiales</taxon>
        <taxon>Verrucomicrobiaceae</taxon>
        <taxon>Prosthecobacter</taxon>
    </lineage>
</organism>
<keyword evidence="2" id="KW-0472">Membrane</keyword>
<name>A0ABW0KVL0_9BACT</name>
<comment type="caution">
    <text evidence="3">The sequence shown here is derived from an EMBL/GenBank/DDBJ whole genome shotgun (WGS) entry which is preliminary data.</text>
</comment>
<feature type="transmembrane region" description="Helical" evidence="2">
    <location>
        <begin position="29"/>
        <end position="47"/>
    </location>
</feature>
<keyword evidence="2" id="KW-1133">Transmembrane helix</keyword>
<gene>
    <name evidence="3" type="ORF">ACFQDI_19420</name>
</gene>
<proteinExistence type="predicted"/>
<reference evidence="4" key="1">
    <citation type="journal article" date="2019" name="Int. J. Syst. Evol. Microbiol.">
        <title>The Global Catalogue of Microorganisms (GCM) 10K type strain sequencing project: providing services to taxonomists for standard genome sequencing and annotation.</title>
        <authorList>
            <consortium name="The Broad Institute Genomics Platform"/>
            <consortium name="The Broad Institute Genome Sequencing Center for Infectious Disease"/>
            <person name="Wu L."/>
            <person name="Ma J."/>
        </authorList>
    </citation>
    <scope>NUCLEOTIDE SEQUENCE [LARGE SCALE GENOMIC DNA]</scope>
    <source>
        <strain evidence="4">CGMCC 4.1469</strain>
    </source>
</reference>
<evidence type="ECO:0008006" key="5">
    <source>
        <dbReference type="Google" id="ProtNLM"/>
    </source>
</evidence>
<evidence type="ECO:0000313" key="3">
    <source>
        <dbReference type="EMBL" id="MFC5457046.1"/>
    </source>
</evidence>
<dbReference type="EMBL" id="JBHSMQ010000008">
    <property type="protein sequence ID" value="MFC5457046.1"/>
    <property type="molecule type" value="Genomic_DNA"/>
</dbReference>
<evidence type="ECO:0000256" key="2">
    <source>
        <dbReference type="SAM" id="Phobius"/>
    </source>
</evidence>
<accession>A0ABW0KVL0</accession>
<dbReference type="Proteomes" id="UP001596052">
    <property type="component" value="Unassembled WGS sequence"/>
</dbReference>
<evidence type="ECO:0000313" key="4">
    <source>
        <dbReference type="Proteomes" id="UP001596052"/>
    </source>
</evidence>
<evidence type="ECO:0000256" key="1">
    <source>
        <dbReference type="SAM" id="Coils"/>
    </source>
</evidence>
<protein>
    <recommendedName>
        <fullName evidence="5">Fimbrial assembly protein (PilN)</fullName>
    </recommendedName>
</protein>
<keyword evidence="2" id="KW-0812">Transmembrane</keyword>